<evidence type="ECO:0000259" key="6">
    <source>
        <dbReference type="Pfam" id="PF08281"/>
    </source>
</evidence>
<dbReference type="InterPro" id="IPR007627">
    <property type="entry name" value="RNA_pol_sigma70_r2"/>
</dbReference>
<dbReference type="SUPFAM" id="SSF88946">
    <property type="entry name" value="Sigma2 domain of RNA polymerase sigma factors"/>
    <property type="match status" value="1"/>
</dbReference>
<dbReference type="Pfam" id="PF04542">
    <property type="entry name" value="Sigma70_r2"/>
    <property type="match status" value="1"/>
</dbReference>
<organism evidence="7 8">
    <name type="scientific">Methylohalomonas lacus</name>
    <dbReference type="NCBI Taxonomy" id="398773"/>
    <lineage>
        <taxon>Bacteria</taxon>
        <taxon>Pseudomonadati</taxon>
        <taxon>Pseudomonadota</taxon>
        <taxon>Gammaproteobacteria</taxon>
        <taxon>Methylohalomonadales</taxon>
        <taxon>Methylohalomonadaceae</taxon>
        <taxon>Methylohalomonas</taxon>
    </lineage>
</organism>
<dbReference type="Gene3D" id="1.10.10.10">
    <property type="entry name" value="Winged helix-like DNA-binding domain superfamily/Winged helix DNA-binding domain"/>
    <property type="match status" value="1"/>
</dbReference>
<dbReference type="PANTHER" id="PTHR43133:SF53">
    <property type="entry name" value="ECF RNA POLYMERASE SIGMA-E FACTOR"/>
    <property type="match status" value="1"/>
</dbReference>
<sequence length="203" mass="22703">MASPEDTIDLDALRAGDQAVFAELIRRYHTALLGLVRPMVGDAHAEEVVQEAWIKAHKHCSRFAGRSTIKTWLCSIAVNEARMQLRHDKRESELRMQDSSGEDPYLERFNSQGSWSSPPAAWQADSPEALLAQGNLADCLEKTLTQLPGNQQALIQLRDIDGEAFETICNELALSASNARVLLHRARGALYRMLEHYEETGEC</sequence>
<dbReference type="Gene3D" id="1.10.1740.10">
    <property type="match status" value="1"/>
</dbReference>
<dbReference type="InterPro" id="IPR013324">
    <property type="entry name" value="RNA_pol_sigma_r3/r4-like"/>
</dbReference>
<dbReference type="PANTHER" id="PTHR43133">
    <property type="entry name" value="RNA POLYMERASE ECF-TYPE SIGMA FACTO"/>
    <property type="match status" value="1"/>
</dbReference>
<keyword evidence="3" id="KW-0731">Sigma factor</keyword>
<keyword evidence="8" id="KW-1185">Reference proteome</keyword>
<feature type="domain" description="RNA polymerase sigma-70 region 2" evidence="5">
    <location>
        <begin position="24"/>
        <end position="90"/>
    </location>
</feature>
<dbReference type="AlphaFoldDB" id="A0AAE3L532"/>
<evidence type="ECO:0000256" key="1">
    <source>
        <dbReference type="ARBA" id="ARBA00010641"/>
    </source>
</evidence>
<dbReference type="Proteomes" id="UP001204445">
    <property type="component" value="Unassembled WGS sequence"/>
</dbReference>
<keyword evidence="2" id="KW-0805">Transcription regulation</keyword>
<gene>
    <name evidence="7" type="ORF">J2T55_000581</name>
</gene>
<evidence type="ECO:0000256" key="2">
    <source>
        <dbReference type="ARBA" id="ARBA00023015"/>
    </source>
</evidence>
<reference evidence="7" key="1">
    <citation type="submission" date="2022-08" db="EMBL/GenBank/DDBJ databases">
        <title>Genomic Encyclopedia of Type Strains, Phase III (KMG-III): the genomes of soil and plant-associated and newly described type strains.</title>
        <authorList>
            <person name="Whitman W."/>
        </authorList>
    </citation>
    <scope>NUCLEOTIDE SEQUENCE</scope>
    <source>
        <strain evidence="7">HMT 1</strain>
    </source>
</reference>
<dbReference type="InterPro" id="IPR039425">
    <property type="entry name" value="RNA_pol_sigma-70-like"/>
</dbReference>
<dbReference type="EMBL" id="JANUCT010000003">
    <property type="protein sequence ID" value="MCS3902577.1"/>
    <property type="molecule type" value="Genomic_DNA"/>
</dbReference>
<dbReference type="NCBIfam" id="TIGR02937">
    <property type="entry name" value="sigma70-ECF"/>
    <property type="match status" value="1"/>
</dbReference>
<accession>A0AAE3L532</accession>
<name>A0AAE3L532_9GAMM</name>
<evidence type="ECO:0000313" key="8">
    <source>
        <dbReference type="Proteomes" id="UP001204445"/>
    </source>
</evidence>
<comment type="similarity">
    <text evidence="1">Belongs to the sigma-70 factor family. ECF subfamily.</text>
</comment>
<dbReference type="InterPro" id="IPR013325">
    <property type="entry name" value="RNA_pol_sigma_r2"/>
</dbReference>
<dbReference type="GO" id="GO:0003677">
    <property type="term" value="F:DNA binding"/>
    <property type="evidence" value="ECO:0007669"/>
    <property type="project" value="InterPro"/>
</dbReference>
<dbReference type="InterPro" id="IPR013249">
    <property type="entry name" value="RNA_pol_sigma70_r4_t2"/>
</dbReference>
<dbReference type="InterPro" id="IPR014284">
    <property type="entry name" value="RNA_pol_sigma-70_dom"/>
</dbReference>
<dbReference type="InterPro" id="IPR036388">
    <property type="entry name" value="WH-like_DNA-bd_sf"/>
</dbReference>
<proteinExistence type="inferred from homology"/>
<comment type="caution">
    <text evidence="7">The sequence shown here is derived from an EMBL/GenBank/DDBJ whole genome shotgun (WGS) entry which is preliminary data.</text>
</comment>
<dbReference type="GO" id="GO:0016987">
    <property type="term" value="F:sigma factor activity"/>
    <property type="evidence" value="ECO:0007669"/>
    <property type="project" value="UniProtKB-KW"/>
</dbReference>
<dbReference type="Pfam" id="PF08281">
    <property type="entry name" value="Sigma70_r4_2"/>
    <property type="match status" value="1"/>
</dbReference>
<dbReference type="GO" id="GO:0006352">
    <property type="term" value="P:DNA-templated transcription initiation"/>
    <property type="evidence" value="ECO:0007669"/>
    <property type="project" value="InterPro"/>
</dbReference>
<dbReference type="RefSeq" id="WP_259054127.1">
    <property type="nucleotide sequence ID" value="NZ_JANUCT010000003.1"/>
</dbReference>
<dbReference type="SUPFAM" id="SSF88659">
    <property type="entry name" value="Sigma3 and sigma4 domains of RNA polymerase sigma factors"/>
    <property type="match status" value="1"/>
</dbReference>
<protein>
    <submittedName>
        <fullName evidence="7">RNA polymerase sigma-70 factor (ECF subfamily)</fullName>
    </submittedName>
</protein>
<evidence type="ECO:0000256" key="4">
    <source>
        <dbReference type="ARBA" id="ARBA00023163"/>
    </source>
</evidence>
<evidence type="ECO:0000259" key="5">
    <source>
        <dbReference type="Pfam" id="PF04542"/>
    </source>
</evidence>
<evidence type="ECO:0000256" key="3">
    <source>
        <dbReference type="ARBA" id="ARBA00023082"/>
    </source>
</evidence>
<feature type="domain" description="RNA polymerase sigma factor 70 region 4 type 2" evidence="6">
    <location>
        <begin position="138"/>
        <end position="190"/>
    </location>
</feature>
<evidence type="ECO:0000313" key="7">
    <source>
        <dbReference type="EMBL" id="MCS3902577.1"/>
    </source>
</evidence>
<keyword evidence="4" id="KW-0804">Transcription</keyword>